<organism evidence="2 3">
    <name type="scientific">Arachis hypogaea</name>
    <name type="common">Peanut</name>
    <dbReference type="NCBI Taxonomy" id="3818"/>
    <lineage>
        <taxon>Eukaryota</taxon>
        <taxon>Viridiplantae</taxon>
        <taxon>Streptophyta</taxon>
        <taxon>Embryophyta</taxon>
        <taxon>Tracheophyta</taxon>
        <taxon>Spermatophyta</taxon>
        <taxon>Magnoliopsida</taxon>
        <taxon>eudicotyledons</taxon>
        <taxon>Gunneridae</taxon>
        <taxon>Pentapetalae</taxon>
        <taxon>rosids</taxon>
        <taxon>fabids</taxon>
        <taxon>Fabales</taxon>
        <taxon>Fabaceae</taxon>
        <taxon>Papilionoideae</taxon>
        <taxon>50 kb inversion clade</taxon>
        <taxon>dalbergioids sensu lato</taxon>
        <taxon>Dalbergieae</taxon>
        <taxon>Pterocarpus clade</taxon>
        <taxon>Arachis</taxon>
    </lineage>
</organism>
<evidence type="ECO:0000313" key="3">
    <source>
        <dbReference type="Proteomes" id="UP000289738"/>
    </source>
</evidence>
<protein>
    <submittedName>
        <fullName evidence="2">Uncharacterized protein</fullName>
    </submittedName>
</protein>
<dbReference type="AlphaFoldDB" id="A0A445A8C3"/>
<feature type="region of interest" description="Disordered" evidence="1">
    <location>
        <begin position="32"/>
        <end position="61"/>
    </location>
</feature>
<name>A0A445A8C3_ARAHY</name>
<keyword evidence="3" id="KW-1185">Reference proteome</keyword>
<proteinExistence type="predicted"/>
<evidence type="ECO:0000256" key="1">
    <source>
        <dbReference type="SAM" id="MobiDB-lite"/>
    </source>
</evidence>
<gene>
    <name evidence="2" type="ORF">Ahy_B03g067967</name>
</gene>
<accession>A0A445A8C3</accession>
<dbReference type="Proteomes" id="UP000289738">
    <property type="component" value="Chromosome B03"/>
</dbReference>
<evidence type="ECO:0000313" key="2">
    <source>
        <dbReference type="EMBL" id="RYR22658.1"/>
    </source>
</evidence>
<dbReference type="EMBL" id="SDMP01000013">
    <property type="protein sequence ID" value="RYR22658.1"/>
    <property type="molecule type" value="Genomic_DNA"/>
</dbReference>
<feature type="compositionally biased region" description="Polar residues" evidence="1">
    <location>
        <begin position="45"/>
        <end position="61"/>
    </location>
</feature>
<comment type="caution">
    <text evidence="2">The sequence shown here is derived from an EMBL/GenBank/DDBJ whole genome shotgun (WGS) entry which is preliminary data.</text>
</comment>
<sequence length="81" mass="9116">MAKYGERNNTRIKRYNLVKLVMHLRQSFHLLPGEGNRPDHHTASYKGSSHTSQVSSVLAGSQQEPLASDMGMFQFLLQSCP</sequence>
<reference evidence="2 3" key="1">
    <citation type="submission" date="2019-01" db="EMBL/GenBank/DDBJ databases">
        <title>Sequencing of cultivated peanut Arachis hypogaea provides insights into genome evolution and oil improvement.</title>
        <authorList>
            <person name="Chen X."/>
        </authorList>
    </citation>
    <scope>NUCLEOTIDE SEQUENCE [LARGE SCALE GENOMIC DNA]</scope>
    <source>
        <strain evidence="3">cv. Fuhuasheng</strain>
        <tissue evidence="2">Leaves</tissue>
    </source>
</reference>